<feature type="compositionally biased region" description="Basic residues" evidence="5">
    <location>
        <begin position="1"/>
        <end position="12"/>
    </location>
</feature>
<reference evidence="7 8" key="1">
    <citation type="submission" date="2024-04" db="EMBL/GenBank/DDBJ databases">
        <authorList>
            <person name="Fracassetti M."/>
        </authorList>
    </citation>
    <scope>NUCLEOTIDE SEQUENCE [LARGE SCALE GENOMIC DNA]</scope>
</reference>
<dbReference type="Pfam" id="PF02892">
    <property type="entry name" value="zf-BED"/>
    <property type="match status" value="1"/>
</dbReference>
<keyword evidence="2 4" id="KW-0863">Zinc-finger</keyword>
<feature type="region of interest" description="Disordered" evidence="5">
    <location>
        <begin position="69"/>
        <end position="123"/>
    </location>
</feature>
<proteinExistence type="predicted"/>
<dbReference type="EMBL" id="OZ034815">
    <property type="protein sequence ID" value="CAL1368963.1"/>
    <property type="molecule type" value="Genomic_DNA"/>
</dbReference>
<accession>A0AAV2D6Y2</accession>
<evidence type="ECO:0000259" key="6">
    <source>
        <dbReference type="PROSITE" id="PS50808"/>
    </source>
</evidence>
<feature type="region of interest" description="Disordered" evidence="5">
    <location>
        <begin position="149"/>
        <end position="200"/>
    </location>
</feature>
<gene>
    <name evidence="7" type="ORF">LTRI10_LOCUS11822</name>
</gene>
<evidence type="ECO:0000313" key="8">
    <source>
        <dbReference type="Proteomes" id="UP001497516"/>
    </source>
</evidence>
<evidence type="ECO:0000313" key="7">
    <source>
        <dbReference type="EMBL" id="CAL1368963.1"/>
    </source>
</evidence>
<evidence type="ECO:0000256" key="3">
    <source>
        <dbReference type="ARBA" id="ARBA00022833"/>
    </source>
</evidence>
<dbReference type="GO" id="GO:0008270">
    <property type="term" value="F:zinc ion binding"/>
    <property type="evidence" value="ECO:0007669"/>
    <property type="project" value="UniProtKB-KW"/>
</dbReference>
<protein>
    <recommendedName>
        <fullName evidence="6">BED-type domain-containing protein</fullName>
    </recommendedName>
</protein>
<keyword evidence="3" id="KW-0862">Zinc</keyword>
<keyword evidence="8" id="KW-1185">Reference proteome</keyword>
<name>A0AAV2D6Y2_9ROSI</name>
<feature type="compositionally biased region" description="Basic residues" evidence="5">
    <location>
        <begin position="24"/>
        <end position="39"/>
    </location>
</feature>
<evidence type="ECO:0000256" key="5">
    <source>
        <dbReference type="SAM" id="MobiDB-lite"/>
    </source>
</evidence>
<evidence type="ECO:0000256" key="1">
    <source>
        <dbReference type="ARBA" id="ARBA00022723"/>
    </source>
</evidence>
<feature type="compositionally biased region" description="Polar residues" evidence="5">
    <location>
        <begin position="13"/>
        <end position="22"/>
    </location>
</feature>
<evidence type="ECO:0000256" key="2">
    <source>
        <dbReference type="ARBA" id="ARBA00022771"/>
    </source>
</evidence>
<evidence type="ECO:0000256" key="4">
    <source>
        <dbReference type="PROSITE-ProRule" id="PRU00027"/>
    </source>
</evidence>
<dbReference type="AlphaFoldDB" id="A0AAV2D6Y2"/>
<organism evidence="7 8">
    <name type="scientific">Linum trigynum</name>
    <dbReference type="NCBI Taxonomy" id="586398"/>
    <lineage>
        <taxon>Eukaryota</taxon>
        <taxon>Viridiplantae</taxon>
        <taxon>Streptophyta</taxon>
        <taxon>Embryophyta</taxon>
        <taxon>Tracheophyta</taxon>
        <taxon>Spermatophyta</taxon>
        <taxon>Magnoliopsida</taxon>
        <taxon>eudicotyledons</taxon>
        <taxon>Gunneridae</taxon>
        <taxon>Pentapetalae</taxon>
        <taxon>rosids</taxon>
        <taxon>fabids</taxon>
        <taxon>Malpighiales</taxon>
        <taxon>Linaceae</taxon>
        <taxon>Linum</taxon>
    </lineage>
</organism>
<feature type="compositionally biased region" description="Acidic residues" evidence="5">
    <location>
        <begin position="181"/>
        <end position="200"/>
    </location>
</feature>
<dbReference type="GO" id="GO:0003677">
    <property type="term" value="F:DNA binding"/>
    <property type="evidence" value="ECO:0007669"/>
    <property type="project" value="InterPro"/>
</dbReference>
<dbReference type="PROSITE" id="PS50808">
    <property type="entry name" value="ZF_BED"/>
    <property type="match status" value="1"/>
</dbReference>
<dbReference type="InterPro" id="IPR003656">
    <property type="entry name" value="Znf_BED"/>
</dbReference>
<feature type="region of interest" description="Disordered" evidence="5">
    <location>
        <begin position="1"/>
        <end position="55"/>
    </location>
</feature>
<dbReference type="Proteomes" id="UP001497516">
    <property type="component" value="Chromosome 2"/>
</dbReference>
<feature type="domain" description="BED-type" evidence="6">
    <location>
        <begin position="114"/>
        <end position="152"/>
    </location>
</feature>
<feature type="compositionally biased region" description="Low complexity" evidence="5">
    <location>
        <begin position="86"/>
        <end position="103"/>
    </location>
</feature>
<sequence length="200" mass="21338">MLGAGARKHHSSGRQGATSPLSTLHRRQQSPAAGKRRRPPCQQSPAAPAVSADEGKKIELQLPVLVILTPQPKKNVAEPVWNTKQASMSSGGTGTSASNTVSNSKEKRKNAQGNRLDPGWQHGVDVLGTGQKVRCKYCDKEVSGISRFKHHLDENEGDDAIGVPDPRVDGDHAYDGPFDGGGDDDDGDDLDVNVEADELM</sequence>
<keyword evidence="1" id="KW-0479">Metal-binding</keyword>